<keyword evidence="7" id="KW-0539">Nucleus</keyword>
<keyword evidence="2" id="KW-0479">Metal-binding</keyword>
<dbReference type="InterPro" id="IPR001487">
    <property type="entry name" value="Bromodomain"/>
</dbReference>
<dbReference type="PANTHER" id="PTHR45915:SF7">
    <property type="entry name" value="TRIPARTITE MOTIF-CONTAINING PROTEIN 66"/>
    <property type="match status" value="1"/>
</dbReference>
<evidence type="ECO:0000256" key="3">
    <source>
        <dbReference type="ARBA" id="ARBA00022771"/>
    </source>
</evidence>
<feature type="region of interest" description="Disordered" evidence="10">
    <location>
        <begin position="274"/>
        <end position="432"/>
    </location>
</feature>
<dbReference type="SUPFAM" id="SSF47370">
    <property type="entry name" value="Bromodomain"/>
    <property type="match status" value="1"/>
</dbReference>
<dbReference type="Gene3D" id="3.30.40.10">
    <property type="entry name" value="Zinc/RING finger domain, C3HC4 (zinc finger)"/>
    <property type="match status" value="1"/>
</dbReference>
<dbReference type="InterPro" id="IPR019787">
    <property type="entry name" value="Znf_PHD-finger"/>
</dbReference>
<reference evidence="13" key="1">
    <citation type="submission" date="2022-11" db="EMBL/GenBank/DDBJ databases">
        <title>Chromosome-level genome of Pogonophryne albipinna.</title>
        <authorList>
            <person name="Jo E."/>
        </authorList>
    </citation>
    <scope>NUCLEOTIDE SEQUENCE</scope>
    <source>
        <strain evidence="13">SGF0006</strain>
        <tissue evidence="13">Muscle</tissue>
    </source>
</reference>
<dbReference type="Pfam" id="PF00628">
    <property type="entry name" value="PHD"/>
    <property type="match status" value="1"/>
</dbReference>
<evidence type="ECO:0000313" key="13">
    <source>
        <dbReference type="EMBL" id="KAJ4938401.1"/>
    </source>
</evidence>
<dbReference type="PROSITE" id="PS50014">
    <property type="entry name" value="BROMODOMAIN_2"/>
    <property type="match status" value="1"/>
</dbReference>
<evidence type="ECO:0000256" key="4">
    <source>
        <dbReference type="ARBA" id="ARBA00022833"/>
    </source>
</evidence>
<evidence type="ECO:0000256" key="1">
    <source>
        <dbReference type="ARBA" id="ARBA00004123"/>
    </source>
</evidence>
<evidence type="ECO:0000313" key="14">
    <source>
        <dbReference type="Proteomes" id="UP001219934"/>
    </source>
</evidence>
<evidence type="ECO:0000256" key="10">
    <source>
        <dbReference type="SAM" id="MobiDB-lite"/>
    </source>
</evidence>
<keyword evidence="6 8" id="KW-0103">Bromodomain</keyword>
<dbReference type="Pfam" id="PF00439">
    <property type="entry name" value="Bromodomain"/>
    <property type="match status" value="1"/>
</dbReference>
<name>A0AAD6FK71_9TELE</name>
<dbReference type="AlphaFoldDB" id="A0AAD6FK71"/>
<feature type="compositionally biased region" description="Basic residues" evidence="10">
    <location>
        <begin position="1"/>
        <end position="10"/>
    </location>
</feature>
<evidence type="ECO:0000259" key="12">
    <source>
        <dbReference type="PROSITE" id="PS50016"/>
    </source>
</evidence>
<dbReference type="InterPro" id="IPR001965">
    <property type="entry name" value="Znf_PHD"/>
</dbReference>
<dbReference type="CDD" id="cd05502">
    <property type="entry name" value="Bromo_tif1_like"/>
    <property type="match status" value="1"/>
</dbReference>
<dbReference type="Proteomes" id="UP001219934">
    <property type="component" value="Unassembled WGS sequence"/>
</dbReference>
<accession>A0AAD6FK71</accession>
<evidence type="ECO:0000259" key="11">
    <source>
        <dbReference type="PROSITE" id="PS50014"/>
    </source>
</evidence>
<feature type="domain" description="Bromo" evidence="11">
    <location>
        <begin position="563"/>
        <end position="635"/>
    </location>
</feature>
<dbReference type="SMART" id="SM00297">
    <property type="entry name" value="BROMO"/>
    <property type="match status" value="1"/>
</dbReference>
<dbReference type="PROSITE" id="PS50016">
    <property type="entry name" value="ZF_PHD_2"/>
    <property type="match status" value="1"/>
</dbReference>
<sequence>MAHLPLRRHGNLPQRRATLLPRVTKSRAHLEDGSPETRSNPAGNAEKPRQAQHVTETQANVKVEDFVIKEEFCSTGICEMEKQSNRSCNGNTRLSPSCVKLKPEKDVAILLERIRIHPEAQRILGNSRIPVVVMERLNVRSLSCLQPVVSLVRLPCPTPAGLHNNTSCLHRPQQNGFSHHEENILEIKEETLQCDLIQTETSQPSWTEPYCLDLSPSREPERDSGFDCDSNPDQPYILFDSGSEEWDLDVKTESETFYLDPDLEHCLVIELDPEEPEEAEPDLKLEEEAEEAEPDLKLEEEAEEAEPDLKLEDEAEEAEPDLKLEEEAEAEPDLKLEEEAEEAEPDLKLEEAEEAEPDLKLEEEAEAEPDLKLEDEAEAEPDLKLEDEAEAEPDLKLEEEAEAEPDLKLEEEAEAEPDLKLEDEAEAEPDLKLEEEAEVKCEEVQMDDSVDLCCSQEEEEVSSLQTPGPLGVEESEDFCGVCLNGGELLCCDRCPKVFHLICHIPPLTCFPQGDWVCSLCRTEQDPEESYACEKQPSCGGVRAPYTLSPQDQRRCEKLTLLLYCHTLSAPFHEPVSTLARNYYQIIRRPIDLSLIRRKLDKSNTLHYFSAEQFVDDVLLMFKNCSRFNYPDSEVAQAGRSLEEFFSSKLKETFPDRTFPSTGLQRAGRAELLRVCRRRKEDQRRRRHVFSGKKYYL</sequence>
<feature type="region of interest" description="Disordered" evidence="10">
    <location>
        <begin position="1"/>
        <end position="58"/>
    </location>
</feature>
<dbReference type="PRINTS" id="PR00503">
    <property type="entry name" value="BROMODOMAIN"/>
</dbReference>
<comment type="subcellular location">
    <subcellularLocation>
        <location evidence="1">Nucleus</location>
    </subcellularLocation>
</comment>
<dbReference type="Gene3D" id="1.20.920.10">
    <property type="entry name" value="Bromodomain-like"/>
    <property type="match status" value="1"/>
</dbReference>
<dbReference type="GO" id="GO:0008270">
    <property type="term" value="F:zinc ion binding"/>
    <property type="evidence" value="ECO:0007669"/>
    <property type="project" value="UniProtKB-KW"/>
</dbReference>
<keyword evidence="14" id="KW-1185">Reference proteome</keyword>
<gene>
    <name evidence="13" type="ORF">JOQ06_003021</name>
</gene>
<keyword evidence="4" id="KW-0862">Zinc</keyword>
<dbReference type="InterPro" id="IPR011011">
    <property type="entry name" value="Znf_FYVE_PHD"/>
</dbReference>
<dbReference type="InterPro" id="IPR036427">
    <property type="entry name" value="Bromodomain-like_sf"/>
</dbReference>
<organism evidence="13 14">
    <name type="scientific">Pogonophryne albipinna</name>
    <dbReference type="NCBI Taxonomy" id="1090488"/>
    <lineage>
        <taxon>Eukaryota</taxon>
        <taxon>Metazoa</taxon>
        <taxon>Chordata</taxon>
        <taxon>Craniata</taxon>
        <taxon>Vertebrata</taxon>
        <taxon>Euteleostomi</taxon>
        <taxon>Actinopterygii</taxon>
        <taxon>Neopterygii</taxon>
        <taxon>Teleostei</taxon>
        <taxon>Neoteleostei</taxon>
        <taxon>Acanthomorphata</taxon>
        <taxon>Eupercaria</taxon>
        <taxon>Perciformes</taxon>
        <taxon>Notothenioidei</taxon>
        <taxon>Pogonophryne</taxon>
    </lineage>
</organism>
<dbReference type="PANTHER" id="PTHR45915">
    <property type="entry name" value="TRANSCRIPTION INTERMEDIARY FACTOR"/>
    <property type="match status" value="1"/>
</dbReference>
<comment type="caution">
    <text evidence="13">The sequence shown here is derived from an EMBL/GenBank/DDBJ whole genome shotgun (WGS) entry which is preliminary data.</text>
</comment>
<dbReference type="SMART" id="SM00249">
    <property type="entry name" value="PHD"/>
    <property type="match status" value="1"/>
</dbReference>
<evidence type="ECO:0000256" key="2">
    <source>
        <dbReference type="ARBA" id="ARBA00022723"/>
    </source>
</evidence>
<evidence type="ECO:0000256" key="7">
    <source>
        <dbReference type="ARBA" id="ARBA00023242"/>
    </source>
</evidence>
<feature type="domain" description="PHD-type" evidence="12">
    <location>
        <begin position="476"/>
        <end position="523"/>
    </location>
</feature>
<evidence type="ECO:0000256" key="9">
    <source>
        <dbReference type="PROSITE-ProRule" id="PRU00146"/>
    </source>
</evidence>
<evidence type="ECO:0000256" key="6">
    <source>
        <dbReference type="ARBA" id="ARBA00023117"/>
    </source>
</evidence>
<dbReference type="GO" id="GO:0005634">
    <property type="term" value="C:nucleus"/>
    <property type="evidence" value="ECO:0007669"/>
    <property type="project" value="UniProtKB-SubCell"/>
</dbReference>
<dbReference type="EMBL" id="JAPTMU010000009">
    <property type="protein sequence ID" value="KAJ4938401.1"/>
    <property type="molecule type" value="Genomic_DNA"/>
</dbReference>
<dbReference type="GO" id="GO:0000785">
    <property type="term" value="C:chromatin"/>
    <property type="evidence" value="ECO:0007669"/>
    <property type="project" value="TreeGrafter"/>
</dbReference>
<dbReference type="InterPro" id="IPR013083">
    <property type="entry name" value="Znf_RING/FYVE/PHD"/>
</dbReference>
<protein>
    <submittedName>
        <fullName evidence="13">Uncharacterized protein</fullName>
    </submittedName>
</protein>
<evidence type="ECO:0000256" key="5">
    <source>
        <dbReference type="ARBA" id="ARBA00023054"/>
    </source>
</evidence>
<dbReference type="SUPFAM" id="SSF57903">
    <property type="entry name" value="FYVE/PHD zinc finger"/>
    <property type="match status" value="1"/>
</dbReference>
<proteinExistence type="predicted"/>
<evidence type="ECO:0000256" key="8">
    <source>
        <dbReference type="PROSITE-ProRule" id="PRU00035"/>
    </source>
</evidence>
<dbReference type="InterPro" id="IPR019786">
    <property type="entry name" value="Zinc_finger_PHD-type_CS"/>
</dbReference>
<keyword evidence="3 9" id="KW-0863">Zinc-finger</keyword>
<keyword evidence="5" id="KW-0175">Coiled coil</keyword>
<dbReference type="PROSITE" id="PS01359">
    <property type="entry name" value="ZF_PHD_1"/>
    <property type="match status" value="1"/>
</dbReference>